<protein>
    <submittedName>
        <fullName evidence="1">Uncharacterized protein</fullName>
    </submittedName>
</protein>
<gene>
    <name evidence="1" type="ORF">GQA70_07850</name>
</gene>
<evidence type="ECO:0000313" key="1">
    <source>
        <dbReference type="EMBL" id="QRF66224.1"/>
    </source>
</evidence>
<dbReference type="InterPro" id="IPR011990">
    <property type="entry name" value="TPR-like_helical_dom_sf"/>
</dbReference>
<sequence>MYTVTPIGSCRITTPLRMGQATHGVRLNLTRSYGYCHSPAEAVQMARFLRGEAEIPADLWPLVCRSHDRETLRAQPPEMSDLYVVEIASAKELTVDGVSIQLNYLRSAFPEFLSDTTRAAAFWDLADAGDEAASAAFLDSTWSATAEQCAQSRLLARIRRSLVTRDSLRADLQTLAALLPDLLVVTHVNAVKPDGLPIRSRAGLIDMVAEECAALGLSCCDPTDLMVEFGQPRAIEDDSTSLAHFTEAFARALMAEWMRTTIAPRTDALTATRPELLVAQIEAAIERGDLNGACTRLARVSDRFPAARTALDALCADKALAQADLGDPGADPGAWMRGAAAAGCFDRAADMLDRRDDLPCDLLTDLALAAHEAGAVPQAARLACAALRQTPQARRATAVLAALVQDHALSLAGHLDPALLARVQEALTPEGIARALRRPAPCLPSLIAADLSGATMARIAGRAGVAAAPAVAHWRKAQGPGRIRDTALNAVIEAWLVEALALDTARERAEALARLAQTDPRNAALRHALRAARTDLVTRIRGLGKAGDLPALEALGAEVTALPEARAEFDLWRARLLLAQGRAAEAAEAGLAATSAMPDRLTLWVLVMRAARRARDEALALQAAGRVLSLADDNPRLAAEAHRLRDALPACA</sequence>
<accession>A0ABX7F7X6</accession>
<dbReference type="EMBL" id="CP047166">
    <property type="protein sequence ID" value="QRF66224.1"/>
    <property type="molecule type" value="Genomic_DNA"/>
</dbReference>
<reference evidence="1 2" key="1">
    <citation type="submission" date="2019-12" db="EMBL/GenBank/DDBJ databases">
        <title>Complete Genome Sequence of a Quorum-Sensing Bacterium,Rhodobacteraceae bacterium C31, Isolated from a marine microalgae symbiotic bacteria.</title>
        <authorList>
            <person name="Zhang Y."/>
        </authorList>
    </citation>
    <scope>NUCLEOTIDE SEQUENCE [LARGE SCALE GENOMIC DNA]</scope>
    <source>
        <strain evidence="1 2">C31</strain>
    </source>
</reference>
<evidence type="ECO:0000313" key="2">
    <source>
        <dbReference type="Proteomes" id="UP000596387"/>
    </source>
</evidence>
<keyword evidence="2" id="KW-1185">Reference proteome</keyword>
<organism evidence="1 2">
    <name type="scientific">Ponticoccus alexandrii</name>
    <dbReference type="NCBI Taxonomy" id="1943633"/>
    <lineage>
        <taxon>Bacteria</taxon>
        <taxon>Pseudomonadati</taxon>
        <taxon>Pseudomonadota</taxon>
        <taxon>Alphaproteobacteria</taxon>
        <taxon>Rhodobacterales</taxon>
        <taxon>Roseobacteraceae</taxon>
        <taxon>Ponticoccus</taxon>
    </lineage>
</organism>
<proteinExistence type="predicted"/>
<dbReference type="Proteomes" id="UP000596387">
    <property type="component" value="Chromosome"/>
</dbReference>
<dbReference type="RefSeq" id="WP_052260167.1">
    <property type="nucleotide sequence ID" value="NZ_CP047166.1"/>
</dbReference>
<dbReference type="SUPFAM" id="SSF48452">
    <property type="entry name" value="TPR-like"/>
    <property type="match status" value="1"/>
</dbReference>
<name>A0ABX7F7X6_9RHOB</name>